<sequence>MKTHNFKIYGLICCLVMLISACKKDHSKDVGLQPKVSQYYPNSGNDGTLVTIEGSGFNNDVSAAFAGSPADVVSTSATAVVVRAPKGGVSGDITLKTGDVTIPVGKYTYQELSVKKISPANGAAGAHIRVSGAGFSSLTGPALVTINGKQAIVVSATDTLLVVEVPVAVGTGPVKVSVNGHEASGQTFKFQAIAAIKPLTGGKGTVVRISGEGFENTVAGNTVDFNGKQALVKEAGADYLLVVAPDAVQTGPLSVTINEQKIGGPVFTVVPPPVIQTVTPLSGPSGTVMTITGTTFSTLKEENKVTINGVLIPVTVATASKLTLTIPGGTGNGKLIVTVNDQVVQGPDFKDQSLGITSFSPVNGLAGSHITITGLGFNTSAAKNVVTFNGAPAVVVSATSTSLEVVAPVNLSSGPIKVTSDGVEALAPTNFNRAGVITLAGGRGNTSLNLVAYRSGSLAVDSKGNVYVTEVEMSRIKKIAPDGTVTLFVGSPTGARGNANGQGTAALFNFGVNPGMDIDENDNLFISDNSTVRKVTPQGIVSTFASGLGTVNKLAFDEKGILYVLGSFNGGWKFDKDGTRTVLSLLGLSDVSRPAIVNNFIYKLNNEEVYVDSYNIATSSTSYRWAGGNYGYADGIGSAAMFGSINGIVSDGSGTIYVSDNTNLAIRKINIATREVTTVVQFQNGNNVDGAFNEAKAGSLGDITMDKKGNIYFIDLGNNAVRKIFLK</sequence>
<evidence type="ECO:0000313" key="3">
    <source>
        <dbReference type="EMBL" id="SDF55963.1"/>
    </source>
</evidence>
<dbReference type="InterPro" id="IPR014756">
    <property type="entry name" value="Ig_E-set"/>
</dbReference>
<dbReference type="CDD" id="cd00603">
    <property type="entry name" value="IPT_PCSR"/>
    <property type="match status" value="2"/>
</dbReference>
<gene>
    <name evidence="3" type="ORF">SAMN05216464_12042</name>
</gene>
<protein>
    <submittedName>
        <fullName evidence="3">IPT/TIG domain-containing protein</fullName>
    </submittedName>
</protein>
<dbReference type="Gene3D" id="2.120.10.30">
    <property type="entry name" value="TolB, C-terminal domain"/>
    <property type="match status" value="2"/>
</dbReference>
<name>A0A1G7M2S3_9SPHI</name>
<organism evidence="3 4">
    <name type="scientific">Mucilaginibacter pineti</name>
    <dbReference type="NCBI Taxonomy" id="1391627"/>
    <lineage>
        <taxon>Bacteria</taxon>
        <taxon>Pseudomonadati</taxon>
        <taxon>Bacteroidota</taxon>
        <taxon>Sphingobacteriia</taxon>
        <taxon>Sphingobacteriales</taxon>
        <taxon>Sphingobacteriaceae</taxon>
        <taxon>Mucilaginibacter</taxon>
    </lineage>
</organism>
<keyword evidence="4" id="KW-1185">Reference proteome</keyword>
<keyword evidence="1" id="KW-0732">Signal</keyword>
<feature type="domain" description="IPT/TIG" evidence="2">
    <location>
        <begin position="33"/>
        <end position="110"/>
    </location>
</feature>
<dbReference type="InterPro" id="IPR002909">
    <property type="entry name" value="IPT_dom"/>
</dbReference>
<reference evidence="3 4" key="1">
    <citation type="submission" date="2016-10" db="EMBL/GenBank/DDBJ databases">
        <authorList>
            <person name="de Groot N.N."/>
        </authorList>
    </citation>
    <scope>NUCLEOTIDE SEQUENCE [LARGE SCALE GENOMIC DNA]</scope>
    <source>
        <strain evidence="3 4">47C3B</strain>
    </source>
</reference>
<dbReference type="InterPro" id="IPR011042">
    <property type="entry name" value="6-blade_b-propeller_TolB-like"/>
</dbReference>
<dbReference type="STRING" id="1391627.SAMN05216464_12042"/>
<evidence type="ECO:0000313" key="4">
    <source>
        <dbReference type="Proteomes" id="UP000199072"/>
    </source>
</evidence>
<dbReference type="PANTHER" id="PTHR46769">
    <property type="entry name" value="POLYCYSTIC KIDNEY AND HEPATIC DISEASE 1 (AUTOSOMAL RECESSIVE)-LIKE 1"/>
    <property type="match status" value="1"/>
</dbReference>
<dbReference type="SMART" id="SM00429">
    <property type="entry name" value="IPT"/>
    <property type="match status" value="4"/>
</dbReference>
<dbReference type="CDD" id="cd00102">
    <property type="entry name" value="IPT"/>
    <property type="match status" value="1"/>
</dbReference>
<dbReference type="InterPro" id="IPR013783">
    <property type="entry name" value="Ig-like_fold"/>
</dbReference>
<feature type="domain" description="IPT/TIG" evidence="2">
    <location>
        <begin position="111"/>
        <end position="191"/>
    </location>
</feature>
<dbReference type="Proteomes" id="UP000199072">
    <property type="component" value="Unassembled WGS sequence"/>
</dbReference>
<evidence type="ECO:0000259" key="2">
    <source>
        <dbReference type="SMART" id="SM00429"/>
    </source>
</evidence>
<accession>A0A1G7M2S3</accession>
<feature type="domain" description="IPT/TIG" evidence="2">
    <location>
        <begin position="353"/>
        <end position="434"/>
    </location>
</feature>
<dbReference type="OrthoDB" id="670826at2"/>
<dbReference type="InterPro" id="IPR052387">
    <property type="entry name" value="Fibrocystin"/>
</dbReference>
<dbReference type="PANTHER" id="PTHR46769:SF2">
    <property type="entry name" value="FIBROCYSTIN-L ISOFORM 2 PRECURSOR-RELATED"/>
    <property type="match status" value="1"/>
</dbReference>
<proteinExistence type="predicted"/>
<dbReference type="RefSeq" id="WP_091156262.1">
    <property type="nucleotide sequence ID" value="NZ_FNAI01000020.1"/>
</dbReference>
<dbReference type="Pfam" id="PF01833">
    <property type="entry name" value="TIG"/>
    <property type="match status" value="5"/>
</dbReference>
<dbReference type="SUPFAM" id="SSF63829">
    <property type="entry name" value="Calcium-dependent phosphotriesterase"/>
    <property type="match status" value="1"/>
</dbReference>
<dbReference type="EMBL" id="FNAI01000020">
    <property type="protein sequence ID" value="SDF55963.1"/>
    <property type="molecule type" value="Genomic_DNA"/>
</dbReference>
<dbReference type="PROSITE" id="PS51257">
    <property type="entry name" value="PROKAR_LIPOPROTEIN"/>
    <property type="match status" value="1"/>
</dbReference>
<dbReference type="SUPFAM" id="SSF81296">
    <property type="entry name" value="E set domains"/>
    <property type="match status" value="5"/>
</dbReference>
<evidence type="ECO:0000256" key="1">
    <source>
        <dbReference type="ARBA" id="ARBA00022729"/>
    </source>
</evidence>
<dbReference type="Gene3D" id="2.60.40.10">
    <property type="entry name" value="Immunoglobulins"/>
    <property type="match status" value="5"/>
</dbReference>
<dbReference type="AlphaFoldDB" id="A0A1G7M2S3"/>
<feature type="domain" description="IPT/TIG" evidence="2">
    <location>
        <begin position="272"/>
        <end position="350"/>
    </location>
</feature>